<evidence type="ECO:0000313" key="3">
    <source>
        <dbReference type="Proteomes" id="UP000289184"/>
    </source>
</evidence>
<dbReference type="InterPro" id="IPR020843">
    <property type="entry name" value="ER"/>
</dbReference>
<dbReference type="SUPFAM" id="SSF50129">
    <property type="entry name" value="GroES-like"/>
    <property type="match status" value="1"/>
</dbReference>
<dbReference type="CDD" id="cd08288">
    <property type="entry name" value="MDR_yhdh"/>
    <property type="match status" value="1"/>
</dbReference>
<keyword evidence="2" id="KW-0560">Oxidoreductase</keyword>
<dbReference type="EC" id="1.3.1.84" evidence="2"/>
<evidence type="ECO:0000259" key="1">
    <source>
        <dbReference type="SMART" id="SM00829"/>
    </source>
</evidence>
<dbReference type="InterPro" id="IPR036291">
    <property type="entry name" value="NAD(P)-bd_dom_sf"/>
</dbReference>
<dbReference type="SMART" id="SM00829">
    <property type="entry name" value="PKS_ER"/>
    <property type="match status" value="1"/>
</dbReference>
<dbReference type="GO" id="GO:0043957">
    <property type="term" value="F:acryloyl-CoA reductase (NADPH) activity"/>
    <property type="evidence" value="ECO:0007669"/>
    <property type="project" value="UniProtKB-EC"/>
</dbReference>
<dbReference type="PANTHER" id="PTHR43677:SF1">
    <property type="entry name" value="ACRYLYL-COA REDUCTASE ACUI-RELATED"/>
    <property type="match status" value="1"/>
</dbReference>
<dbReference type="InterPro" id="IPR011032">
    <property type="entry name" value="GroES-like_sf"/>
</dbReference>
<accession>A0A446CHH0</accession>
<sequence>MKHDDPFKALVLTQDDGKTKCGLQDLTIARLPPGDVTVKVDYSSLNYKDAMAVTGRGRIVRDFPMVPGIDLAGTVLESSAADYPAGAPVVLTGWSVGERFWGGYTQVQRVKSEWLVPLAPGLDSFKAMAIGTAGLTAMLCVMEIEAAGVAPGAGTVLVTGASGGVGSVAVALLARLGYRVAALVQPGRESVHPYLTSLGAAEIVSGPEWAEPPKPLENQRWAAAVDTVGAKVLARVLASMEYGGAVAACGLAGGADLPATVMPFILRGVRLLGVDSVMCPVSRRRQAWERLGRVYEEMPFGDIAVTAGLGQVPQLAARLMAGNNRGRYVIDVNR</sequence>
<dbReference type="InterPro" id="IPR014188">
    <property type="entry name" value="Acrylyl-CoA_reductase_AcuI"/>
</dbReference>
<gene>
    <name evidence="2" type="primary">acuI_2</name>
    <name evidence="2" type="ORF">AGI3411_02938</name>
</gene>
<evidence type="ECO:0000313" key="2">
    <source>
        <dbReference type="EMBL" id="SSW67213.1"/>
    </source>
</evidence>
<proteinExistence type="predicted"/>
<name>A0A446CHH0_9BURK</name>
<dbReference type="AlphaFoldDB" id="A0A446CHH0"/>
<protein>
    <submittedName>
        <fullName evidence="2">Putative acrylyl-CoA reductase AcuI</fullName>
        <ecNumber evidence="2">1.3.1.84</ecNumber>
    </submittedName>
</protein>
<dbReference type="SUPFAM" id="SSF51735">
    <property type="entry name" value="NAD(P)-binding Rossmann-fold domains"/>
    <property type="match status" value="1"/>
</dbReference>
<dbReference type="RefSeq" id="WP_129528121.1">
    <property type="nucleotide sequence ID" value="NZ_UFQB01000011.1"/>
</dbReference>
<dbReference type="OrthoDB" id="9782155at2"/>
<dbReference type="Proteomes" id="UP000289184">
    <property type="component" value="Unassembled WGS sequence"/>
</dbReference>
<dbReference type="Gene3D" id="3.40.50.720">
    <property type="entry name" value="NAD(P)-binding Rossmann-like Domain"/>
    <property type="match status" value="1"/>
</dbReference>
<dbReference type="Pfam" id="PF00107">
    <property type="entry name" value="ADH_zinc_N"/>
    <property type="match status" value="1"/>
</dbReference>
<dbReference type="InterPro" id="IPR013154">
    <property type="entry name" value="ADH-like_N"/>
</dbReference>
<keyword evidence="3" id="KW-1185">Reference proteome</keyword>
<dbReference type="NCBIfam" id="TIGR02823">
    <property type="entry name" value="oxido_YhdH"/>
    <property type="match status" value="1"/>
</dbReference>
<dbReference type="PANTHER" id="PTHR43677">
    <property type="entry name" value="SHORT-CHAIN DEHYDROGENASE/REDUCTASE"/>
    <property type="match status" value="1"/>
</dbReference>
<organism evidence="2 3">
    <name type="scientific">Achromobacter agilis</name>
    <dbReference type="NCBI Taxonomy" id="1353888"/>
    <lineage>
        <taxon>Bacteria</taxon>
        <taxon>Pseudomonadati</taxon>
        <taxon>Pseudomonadota</taxon>
        <taxon>Betaproteobacteria</taxon>
        <taxon>Burkholderiales</taxon>
        <taxon>Alcaligenaceae</taxon>
        <taxon>Achromobacter</taxon>
    </lineage>
</organism>
<dbReference type="EMBL" id="UFQB01000011">
    <property type="protein sequence ID" value="SSW67213.1"/>
    <property type="molecule type" value="Genomic_DNA"/>
</dbReference>
<feature type="domain" description="Enoyl reductase (ER)" evidence="1">
    <location>
        <begin position="22"/>
        <end position="330"/>
    </location>
</feature>
<dbReference type="InterPro" id="IPR013149">
    <property type="entry name" value="ADH-like_C"/>
</dbReference>
<dbReference type="Gene3D" id="3.90.180.10">
    <property type="entry name" value="Medium-chain alcohol dehydrogenases, catalytic domain"/>
    <property type="match status" value="1"/>
</dbReference>
<reference evidence="2 3" key="1">
    <citation type="submission" date="2018-07" db="EMBL/GenBank/DDBJ databases">
        <authorList>
            <person name="Peeters C."/>
        </authorList>
    </citation>
    <scope>NUCLEOTIDE SEQUENCE [LARGE SCALE GENOMIC DNA]</scope>
    <source>
        <strain evidence="2 3">LMG 3411</strain>
    </source>
</reference>
<dbReference type="InterPro" id="IPR051397">
    <property type="entry name" value="Zn-ADH-like_protein"/>
</dbReference>
<dbReference type="Pfam" id="PF08240">
    <property type="entry name" value="ADH_N"/>
    <property type="match status" value="1"/>
</dbReference>